<dbReference type="AlphaFoldDB" id="A0A6A4MB21"/>
<dbReference type="GO" id="GO:0016787">
    <property type="term" value="F:hydrolase activity"/>
    <property type="evidence" value="ECO:0007669"/>
    <property type="project" value="UniProtKB-KW"/>
</dbReference>
<reference evidence="2 3" key="1">
    <citation type="journal article" date="2019" name="Genome Biol. Evol.">
        <title>The Rhododendron genome and chromosomal organization provide insight into shared whole-genome duplications across the heath family (Ericaceae).</title>
        <authorList>
            <person name="Soza V.L."/>
            <person name="Lindsley D."/>
            <person name="Waalkes A."/>
            <person name="Ramage E."/>
            <person name="Patwardhan R.P."/>
            <person name="Burton J.N."/>
            <person name="Adey A."/>
            <person name="Kumar A."/>
            <person name="Qiu R."/>
            <person name="Shendure J."/>
            <person name="Hall B."/>
        </authorList>
    </citation>
    <scope>NUCLEOTIDE SEQUENCE [LARGE SCALE GENOMIC DNA]</scope>
    <source>
        <strain evidence="2">RSF 1966-606</strain>
    </source>
</reference>
<proteinExistence type="predicted"/>
<dbReference type="GO" id="GO:0043138">
    <property type="term" value="F:3'-5' DNA helicase activity"/>
    <property type="evidence" value="ECO:0007669"/>
    <property type="project" value="UniProtKB-EC"/>
</dbReference>
<dbReference type="Pfam" id="PF00270">
    <property type="entry name" value="DEAD"/>
    <property type="match status" value="1"/>
</dbReference>
<dbReference type="InterPro" id="IPR027417">
    <property type="entry name" value="P-loop_NTPase"/>
</dbReference>
<dbReference type="Gene3D" id="3.40.50.300">
    <property type="entry name" value="P-loop containing nucleotide triphosphate hydrolases"/>
    <property type="match status" value="1"/>
</dbReference>
<sequence length="178" mass="20110">MQIYIAPSKALVQEKLRDWNQKLGSWGINCLELTGDNESYNIRNIQEADIIVTTPEKFDAVTRYRVKDGGLSFFSDIALLLIDEVHLLNDPRGAALEAIVSRIKMLARNPEMKSTTLACVRFLAVSATIPNICDLGNFQMIFIPVHHTRHCDDNVAIGPLNFRVLKFNYHPNGFNFCS</sequence>
<dbReference type="Proteomes" id="UP000428333">
    <property type="component" value="Linkage Group LG01"/>
</dbReference>
<dbReference type="GO" id="GO:0005524">
    <property type="term" value="F:ATP binding"/>
    <property type="evidence" value="ECO:0007669"/>
    <property type="project" value="InterPro"/>
</dbReference>
<dbReference type="InterPro" id="IPR011545">
    <property type="entry name" value="DEAD/DEAH_box_helicase_dom"/>
</dbReference>
<evidence type="ECO:0000259" key="1">
    <source>
        <dbReference type="PROSITE" id="PS51192"/>
    </source>
</evidence>
<organism evidence="2 3">
    <name type="scientific">Rhododendron williamsianum</name>
    <dbReference type="NCBI Taxonomy" id="262921"/>
    <lineage>
        <taxon>Eukaryota</taxon>
        <taxon>Viridiplantae</taxon>
        <taxon>Streptophyta</taxon>
        <taxon>Embryophyta</taxon>
        <taxon>Tracheophyta</taxon>
        <taxon>Spermatophyta</taxon>
        <taxon>Magnoliopsida</taxon>
        <taxon>eudicotyledons</taxon>
        <taxon>Gunneridae</taxon>
        <taxon>Pentapetalae</taxon>
        <taxon>asterids</taxon>
        <taxon>Ericales</taxon>
        <taxon>Ericaceae</taxon>
        <taxon>Ericoideae</taxon>
        <taxon>Rhodoreae</taxon>
        <taxon>Rhododendron</taxon>
    </lineage>
</organism>
<feature type="domain" description="Helicase ATP-binding" evidence="1">
    <location>
        <begin position="1"/>
        <end position="147"/>
    </location>
</feature>
<gene>
    <name evidence="2" type="ORF">C3L33_01618</name>
</gene>
<accession>A0A6A4MB21</accession>
<dbReference type="InterPro" id="IPR014001">
    <property type="entry name" value="Helicase_ATP-bd"/>
</dbReference>
<dbReference type="OrthoDB" id="1718232at2759"/>
<comment type="caution">
    <text evidence="2">The sequence shown here is derived from an EMBL/GenBank/DDBJ whole genome shotgun (WGS) entry which is preliminary data.</text>
</comment>
<dbReference type="GO" id="GO:0003676">
    <property type="term" value="F:nucleic acid binding"/>
    <property type="evidence" value="ECO:0007669"/>
    <property type="project" value="InterPro"/>
</dbReference>
<dbReference type="PANTHER" id="PTHR47835:SF3">
    <property type="entry name" value="HELICASE FOR MEIOSIS 1"/>
    <property type="match status" value="1"/>
</dbReference>
<name>A0A6A4MB21_9ERIC</name>
<keyword evidence="3" id="KW-1185">Reference proteome</keyword>
<dbReference type="EMBL" id="QEFC01000088">
    <property type="protein sequence ID" value="KAE9466462.1"/>
    <property type="molecule type" value="Genomic_DNA"/>
</dbReference>
<evidence type="ECO:0000313" key="3">
    <source>
        <dbReference type="Proteomes" id="UP000428333"/>
    </source>
</evidence>
<protein>
    <recommendedName>
        <fullName evidence="1">Helicase ATP-binding domain-containing protein</fullName>
    </recommendedName>
</protein>
<dbReference type="PROSITE" id="PS51192">
    <property type="entry name" value="HELICASE_ATP_BIND_1"/>
    <property type="match status" value="1"/>
</dbReference>
<dbReference type="InterPro" id="IPR052247">
    <property type="entry name" value="Meiotic_Crossover_Helicase"/>
</dbReference>
<dbReference type="SUPFAM" id="SSF52540">
    <property type="entry name" value="P-loop containing nucleoside triphosphate hydrolases"/>
    <property type="match status" value="1"/>
</dbReference>
<feature type="non-terminal residue" evidence="2">
    <location>
        <position position="1"/>
    </location>
</feature>
<dbReference type="PANTHER" id="PTHR47835">
    <property type="entry name" value="HFM1, ATP DEPENDENT DNA HELICASE HOMOLOG"/>
    <property type="match status" value="1"/>
</dbReference>
<evidence type="ECO:0000313" key="2">
    <source>
        <dbReference type="EMBL" id="KAE9466462.1"/>
    </source>
</evidence>